<dbReference type="Gene3D" id="3.30.70.270">
    <property type="match status" value="1"/>
</dbReference>
<feature type="transmembrane region" description="Helical" evidence="1">
    <location>
        <begin position="346"/>
        <end position="364"/>
    </location>
</feature>
<dbReference type="InterPro" id="IPR043128">
    <property type="entry name" value="Rev_trsase/Diguanyl_cyclase"/>
</dbReference>
<feature type="transmembrane region" description="Helical" evidence="1">
    <location>
        <begin position="166"/>
        <end position="191"/>
    </location>
</feature>
<proteinExistence type="predicted"/>
<feature type="transmembrane region" description="Helical" evidence="1">
    <location>
        <begin position="12"/>
        <end position="30"/>
    </location>
</feature>
<dbReference type="SMART" id="SM00267">
    <property type="entry name" value="GGDEF"/>
    <property type="match status" value="1"/>
</dbReference>
<feature type="transmembrane region" description="Helical" evidence="1">
    <location>
        <begin position="203"/>
        <end position="219"/>
    </location>
</feature>
<dbReference type="PANTHER" id="PTHR45138:SF6">
    <property type="entry name" value="DIGUANYLATE CYCLASE DGCN"/>
    <property type="match status" value="1"/>
</dbReference>
<accession>A0AAI8CJT1</accession>
<feature type="transmembrane region" description="Helical" evidence="1">
    <location>
        <begin position="319"/>
        <end position="340"/>
    </location>
</feature>
<dbReference type="PANTHER" id="PTHR45138">
    <property type="entry name" value="REGULATORY COMPONENTS OF SENSORY TRANSDUCTION SYSTEM"/>
    <property type="match status" value="1"/>
</dbReference>
<dbReference type="AlphaFoldDB" id="A0AAI8CJT1"/>
<gene>
    <name evidence="3" type="ORF">NA23_02390</name>
</gene>
<dbReference type="Pfam" id="PF00990">
    <property type="entry name" value="GGDEF"/>
    <property type="match status" value="1"/>
</dbReference>
<organism evidence="3 4">
    <name type="scientific">Fervidobacterium islandicum</name>
    <dbReference type="NCBI Taxonomy" id="2423"/>
    <lineage>
        <taxon>Bacteria</taxon>
        <taxon>Thermotogati</taxon>
        <taxon>Thermotogota</taxon>
        <taxon>Thermotogae</taxon>
        <taxon>Thermotogales</taxon>
        <taxon>Fervidobacteriaceae</taxon>
        <taxon>Fervidobacterium</taxon>
    </lineage>
</organism>
<keyword evidence="1" id="KW-0472">Membrane</keyword>
<evidence type="ECO:0000259" key="2">
    <source>
        <dbReference type="PROSITE" id="PS50887"/>
    </source>
</evidence>
<evidence type="ECO:0000256" key="1">
    <source>
        <dbReference type="SAM" id="Phobius"/>
    </source>
</evidence>
<dbReference type="NCBIfam" id="TIGR00254">
    <property type="entry name" value="GGDEF"/>
    <property type="match status" value="1"/>
</dbReference>
<dbReference type="PROSITE" id="PS50887">
    <property type="entry name" value="GGDEF"/>
    <property type="match status" value="1"/>
</dbReference>
<sequence length="524" mass="59243">MTEYIKYYLKPATIAFLAFLVLFFAFRYAITAKGFEITGWKILEDKAGVFSGSSGILNATFYKVLKSPSTVTITADINLQSSEGKAKYLYIPQIDASYFAVKTDGKVIGSFGFRDDKTGHTWYQPYIFLLPDSFDTLEIEIAGVYEIGIDFTAKVIDNSQKGKYQLLYLLTAVLLPISLGLAVTISIILYLIARTMDKSKQTIYLHLSISSFLGGIWMFDMIPFPTFGSTLGLLIFRKIFVVSAYLAFASLIYGINKEYFEDLKILDKIMISANITAAILVLLSPTNYSMKILTNNIAILLVVNAIYLFWKTLGIFSQILFAFAFFFILTVAHDGMIMLFSTNAKLLSAFGIVSLFAGFAYSLVSEYKEMIVRVTMSHLRSVTDPLTGAYNRGFLSEVSFSSEDSFVYIDMDNFKSINDNYGHKVGDEILKLLVQTIRKNIRSNDYVIRMGGDEFLTVLRNCPVEKAKEIFDKIAEEFSNTHELRPGFSFGVVQYILNTENTLRIVDTLMYKMKETRRQKNNLV</sequence>
<keyword evidence="1" id="KW-1133">Transmembrane helix</keyword>
<feature type="transmembrane region" description="Helical" evidence="1">
    <location>
        <begin position="265"/>
        <end position="286"/>
    </location>
</feature>
<evidence type="ECO:0000313" key="4">
    <source>
        <dbReference type="Proteomes" id="UP000093740"/>
    </source>
</evidence>
<feature type="transmembrane region" description="Helical" evidence="1">
    <location>
        <begin position="231"/>
        <end position="253"/>
    </location>
</feature>
<dbReference type="GO" id="GO:0043709">
    <property type="term" value="P:cell adhesion involved in single-species biofilm formation"/>
    <property type="evidence" value="ECO:0007669"/>
    <property type="project" value="TreeGrafter"/>
</dbReference>
<dbReference type="RefSeq" id="WP_033191241.1">
    <property type="nucleotide sequence ID" value="NZ_CP014334.2"/>
</dbReference>
<dbReference type="Proteomes" id="UP000093740">
    <property type="component" value="Chromosome"/>
</dbReference>
<dbReference type="EMBL" id="CP014334">
    <property type="protein sequence ID" value="AMW32263.1"/>
    <property type="molecule type" value="Genomic_DNA"/>
</dbReference>
<dbReference type="CDD" id="cd01949">
    <property type="entry name" value="GGDEF"/>
    <property type="match status" value="1"/>
</dbReference>
<name>A0AAI8CJT1_FERIS</name>
<reference evidence="3 4" key="1">
    <citation type="journal article" date="2015" name="Stand. Genomic Sci.">
        <title>Genome sequence of a native-feather degrading extremely thermophilic Eubacterium, Fervidobacterium islandicum AW-1.</title>
        <authorList>
            <person name="Lee Y.J."/>
            <person name="Jeong H."/>
            <person name="Park G.S."/>
            <person name="Kwak Y."/>
            <person name="Lee S.J."/>
            <person name="Lee S.J."/>
            <person name="Park M.K."/>
            <person name="Kim J.Y."/>
            <person name="Kang H.K."/>
            <person name="Shin J.H."/>
            <person name="Lee D.W."/>
        </authorList>
    </citation>
    <scope>NUCLEOTIDE SEQUENCE [LARGE SCALE GENOMIC DNA]</scope>
    <source>
        <strain evidence="3 4">AW-1</strain>
    </source>
</reference>
<keyword evidence="1" id="KW-0812">Transmembrane</keyword>
<dbReference type="InterPro" id="IPR000160">
    <property type="entry name" value="GGDEF_dom"/>
</dbReference>
<evidence type="ECO:0000313" key="3">
    <source>
        <dbReference type="EMBL" id="AMW32263.1"/>
    </source>
</evidence>
<dbReference type="InterPro" id="IPR050469">
    <property type="entry name" value="Diguanylate_Cyclase"/>
</dbReference>
<dbReference type="InterPro" id="IPR029787">
    <property type="entry name" value="Nucleotide_cyclase"/>
</dbReference>
<keyword evidence="4" id="KW-1185">Reference proteome</keyword>
<dbReference type="SUPFAM" id="SSF55073">
    <property type="entry name" value="Nucleotide cyclase"/>
    <property type="match status" value="1"/>
</dbReference>
<dbReference type="GO" id="GO:0052621">
    <property type="term" value="F:diguanylate cyclase activity"/>
    <property type="evidence" value="ECO:0007669"/>
    <property type="project" value="TreeGrafter"/>
</dbReference>
<feature type="transmembrane region" description="Helical" evidence="1">
    <location>
        <begin position="292"/>
        <end position="310"/>
    </location>
</feature>
<protein>
    <submittedName>
        <fullName evidence="3">GGDEF domain-containing protein</fullName>
    </submittedName>
</protein>
<dbReference type="GO" id="GO:0005886">
    <property type="term" value="C:plasma membrane"/>
    <property type="evidence" value="ECO:0007669"/>
    <property type="project" value="TreeGrafter"/>
</dbReference>
<feature type="domain" description="GGDEF" evidence="2">
    <location>
        <begin position="402"/>
        <end position="524"/>
    </location>
</feature>
<dbReference type="KEGG" id="fia:NA23_02390"/>
<dbReference type="GO" id="GO:1902201">
    <property type="term" value="P:negative regulation of bacterial-type flagellum-dependent cell motility"/>
    <property type="evidence" value="ECO:0007669"/>
    <property type="project" value="TreeGrafter"/>
</dbReference>